<dbReference type="OrthoDB" id="3266438at2759"/>
<evidence type="ECO:0000256" key="1">
    <source>
        <dbReference type="SAM" id="MobiDB-lite"/>
    </source>
</evidence>
<organism evidence="2 3">
    <name type="scientific">Athelia psychrophila</name>
    <dbReference type="NCBI Taxonomy" id="1759441"/>
    <lineage>
        <taxon>Eukaryota</taxon>
        <taxon>Fungi</taxon>
        <taxon>Dikarya</taxon>
        <taxon>Basidiomycota</taxon>
        <taxon>Agaricomycotina</taxon>
        <taxon>Agaricomycetes</taxon>
        <taxon>Agaricomycetidae</taxon>
        <taxon>Atheliales</taxon>
        <taxon>Atheliaceae</taxon>
        <taxon>Athelia</taxon>
    </lineage>
</organism>
<evidence type="ECO:0000313" key="3">
    <source>
        <dbReference type="Proteomes" id="UP000076532"/>
    </source>
</evidence>
<protein>
    <submittedName>
        <fullName evidence="2">Uncharacterized protein</fullName>
    </submittedName>
</protein>
<feature type="region of interest" description="Disordered" evidence="1">
    <location>
        <begin position="1"/>
        <end position="40"/>
    </location>
</feature>
<dbReference type="EMBL" id="KV417611">
    <property type="protein sequence ID" value="KZP14879.1"/>
    <property type="molecule type" value="Genomic_DNA"/>
</dbReference>
<gene>
    <name evidence="2" type="ORF">FIBSPDRAFT_99699</name>
</gene>
<accession>A0A166DMN6</accession>
<reference evidence="2 3" key="1">
    <citation type="journal article" date="2016" name="Mol. Biol. Evol.">
        <title>Comparative Genomics of Early-Diverging Mushroom-Forming Fungi Provides Insights into the Origins of Lignocellulose Decay Capabilities.</title>
        <authorList>
            <person name="Nagy L.G."/>
            <person name="Riley R."/>
            <person name="Tritt A."/>
            <person name="Adam C."/>
            <person name="Daum C."/>
            <person name="Floudas D."/>
            <person name="Sun H."/>
            <person name="Yadav J.S."/>
            <person name="Pangilinan J."/>
            <person name="Larsson K.H."/>
            <person name="Matsuura K."/>
            <person name="Barry K."/>
            <person name="Labutti K."/>
            <person name="Kuo R."/>
            <person name="Ohm R.A."/>
            <person name="Bhattacharya S.S."/>
            <person name="Shirouzu T."/>
            <person name="Yoshinaga Y."/>
            <person name="Martin F.M."/>
            <person name="Grigoriev I.V."/>
            <person name="Hibbett D.S."/>
        </authorList>
    </citation>
    <scope>NUCLEOTIDE SEQUENCE [LARGE SCALE GENOMIC DNA]</scope>
    <source>
        <strain evidence="2 3">CBS 109695</strain>
    </source>
</reference>
<keyword evidence="3" id="KW-1185">Reference proteome</keyword>
<sequence length="311" mass="34171">MSTSRPILAQHNRGHSSARQAGHPYRNGSPATSVSAASSHSRVSSASSVAEMMVASNSRASPNLSNASESAVALWVDQVAARLGLNHDDTSLVHDFAIVSLDKKLITIFVHIIQQRNKELAAAGPLGNITSSLSRIEALCRKSWEPSEGQIKLLKQLLRHYTIKPVATYKDLAGFVRDYIIQHKEKLKLQVYVKDALAKRTVNSFLTKEANECKSQFRKAIFESVRNKVPLAEFAKQMVTAWHMPLQPNPIPDAILATLAMHRSVAGPLAIKRSVKGGDTGHWQQVEVYLADAYDENGNQRGTSSGWLSRT</sequence>
<dbReference type="AlphaFoldDB" id="A0A166DMN6"/>
<dbReference type="Proteomes" id="UP000076532">
    <property type="component" value="Unassembled WGS sequence"/>
</dbReference>
<proteinExistence type="predicted"/>
<evidence type="ECO:0000313" key="2">
    <source>
        <dbReference type="EMBL" id="KZP14879.1"/>
    </source>
</evidence>
<feature type="compositionally biased region" description="Low complexity" evidence="1">
    <location>
        <begin position="29"/>
        <end position="40"/>
    </location>
</feature>
<name>A0A166DMN6_9AGAM</name>